<feature type="transmembrane region" description="Helical" evidence="6">
    <location>
        <begin position="12"/>
        <end position="31"/>
    </location>
</feature>
<accession>A0AA97API4</accession>
<dbReference type="EMBL" id="CP053586">
    <property type="protein sequence ID" value="WNZ21663.1"/>
    <property type="molecule type" value="Genomic_DNA"/>
</dbReference>
<evidence type="ECO:0000256" key="6">
    <source>
        <dbReference type="SAM" id="Phobius"/>
    </source>
</evidence>
<evidence type="ECO:0000313" key="7">
    <source>
        <dbReference type="EMBL" id="WNZ21663.1"/>
    </source>
</evidence>
<organism evidence="7">
    <name type="scientific">Leptolyngbya sp. NK1-12</name>
    <dbReference type="NCBI Taxonomy" id="2547451"/>
    <lineage>
        <taxon>Bacteria</taxon>
        <taxon>Bacillati</taxon>
        <taxon>Cyanobacteriota</taxon>
        <taxon>Cyanophyceae</taxon>
        <taxon>Leptolyngbyales</taxon>
        <taxon>Leptolyngbyaceae</taxon>
        <taxon>Leptolyngbya group</taxon>
        <taxon>Leptolyngbya</taxon>
    </lineage>
</organism>
<dbReference type="GO" id="GO:0033573">
    <property type="term" value="C:high-affinity iron permease complex"/>
    <property type="evidence" value="ECO:0007669"/>
    <property type="project" value="InterPro"/>
</dbReference>
<keyword evidence="3 6" id="KW-0812">Transmembrane</keyword>
<dbReference type="InterPro" id="IPR004923">
    <property type="entry name" value="FTR1/Fip1/EfeU"/>
</dbReference>
<dbReference type="PANTHER" id="PTHR31632:SF2">
    <property type="entry name" value="PLASMA MEMBRANE IRON PERMEASE"/>
    <property type="match status" value="1"/>
</dbReference>
<dbReference type="Pfam" id="PF03239">
    <property type="entry name" value="FTR1"/>
    <property type="match status" value="1"/>
</dbReference>
<evidence type="ECO:0000256" key="4">
    <source>
        <dbReference type="ARBA" id="ARBA00022989"/>
    </source>
</evidence>
<sequence>MDLSSALPTFVVTLREGTEAALVVGIVLAYLKKAGQTRLNPWVYGGIGVGILGSVLVGLLFGGVLAALDQSNQAYAPILKQLLEGGFGVVAIGLLSWMLIWMTQQARQMKSEVEGAITSVLQQGSSAGWGVFGLVTIAVLREGFETVVFIAAQFQQGWVPALGALAGLVGATGIGVLLFQLGVKINLRQFFQVMGVLLLLIVSGLVVSALRHFDKAASLWSQLNESANLCFSQASCILGPQVWDLSQVLPDRQFPGILLKAFFGYTQTLYAVQAVAYLVFLITIGTIYLQSVNGKQMPASTAKEMTSQSN</sequence>
<evidence type="ECO:0000256" key="2">
    <source>
        <dbReference type="ARBA" id="ARBA00008333"/>
    </source>
</evidence>
<feature type="transmembrane region" description="Helical" evidence="6">
    <location>
        <begin position="129"/>
        <end position="152"/>
    </location>
</feature>
<evidence type="ECO:0000256" key="3">
    <source>
        <dbReference type="ARBA" id="ARBA00022692"/>
    </source>
</evidence>
<dbReference type="RefSeq" id="WP_316432936.1">
    <property type="nucleotide sequence ID" value="NZ_CP053586.1"/>
</dbReference>
<comment type="subcellular location">
    <subcellularLocation>
        <location evidence="1">Membrane</location>
        <topology evidence="1">Multi-pass membrane protein</topology>
    </subcellularLocation>
</comment>
<proteinExistence type="inferred from homology"/>
<comment type="similarity">
    <text evidence="2">Belongs to the oxidase-dependent Fe transporter (OFeT) (TC 9.A.10.1) family.</text>
</comment>
<evidence type="ECO:0000256" key="1">
    <source>
        <dbReference type="ARBA" id="ARBA00004141"/>
    </source>
</evidence>
<name>A0AA97API4_9CYAN</name>
<feature type="transmembrane region" description="Helical" evidence="6">
    <location>
        <begin position="85"/>
        <end position="102"/>
    </location>
</feature>
<keyword evidence="4 6" id="KW-1133">Transmembrane helix</keyword>
<gene>
    <name evidence="7" type="ORF">HJG54_01435</name>
</gene>
<keyword evidence="5 6" id="KW-0472">Membrane</keyword>
<feature type="transmembrane region" description="Helical" evidence="6">
    <location>
        <begin position="191"/>
        <end position="210"/>
    </location>
</feature>
<feature type="transmembrane region" description="Helical" evidence="6">
    <location>
        <begin position="268"/>
        <end position="289"/>
    </location>
</feature>
<dbReference type="AlphaFoldDB" id="A0AA97API4"/>
<dbReference type="PANTHER" id="PTHR31632">
    <property type="entry name" value="IRON TRANSPORTER FTH1"/>
    <property type="match status" value="1"/>
</dbReference>
<dbReference type="GO" id="GO:0015093">
    <property type="term" value="F:ferrous iron transmembrane transporter activity"/>
    <property type="evidence" value="ECO:0007669"/>
    <property type="project" value="TreeGrafter"/>
</dbReference>
<reference evidence="7" key="1">
    <citation type="submission" date="2020-05" db="EMBL/GenBank/DDBJ databases">
        <authorList>
            <person name="Zhu T."/>
            <person name="Keshari N."/>
            <person name="Lu X."/>
        </authorList>
    </citation>
    <scope>NUCLEOTIDE SEQUENCE</scope>
    <source>
        <strain evidence="7">NK1-12</strain>
    </source>
</reference>
<protein>
    <submittedName>
        <fullName evidence="7">FTR1 family iron permease</fullName>
    </submittedName>
</protein>
<feature type="transmembrane region" description="Helical" evidence="6">
    <location>
        <begin position="43"/>
        <end position="65"/>
    </location>
</feature>
<feature type="transmembrane region" description="Helical" evidence="6">
    <location>
        <begin position="158"/>
        <end position="179"/>
    </location>
</feature>
<evidence type="ECO:0000256" key="5">
    <source>
        <dbReference type="ARBA" id="ARBA00023136"/>
    </source>
</evidence>